<dbReference type="GO" id="GO:0005634">
    <property type="term" value="C:nucleus"/>
    <property type="evidence" value="ECO:0007669"/>
    <property type="project" value="UniProtKB-SubCell"/>
</dbReference>
<keyword evidence="2" id="KW-0539">Nucleus</keyword>
<evidence type="ECO:0000256" key="1">
    <source>
        <dbReference type="ARBA" id="ARBA00004123"/>
    </source>
</evidence>
<keyword evidence="6" id="KW-1185">Reference proteome</keyword>
<proteinExistence type="predicted"/>
<comment type="subcellular location">
    <subcellularLocation>
        <location evidence="1">Nucleus</location>
    </subcellularLocation>
</comment>
<evidence type="ECO:0000256" key="3">
    <source>
        <dbReference type="SAM" id="MobiDB-lite"/>
    </source>
</evidence>
<organism evidence="5 6">
    <name type="scientific">Galdieria yellowstonensis</name>
    <dbReference type="NCBI Taxonomy" id="3028027"/>
    <lineage>
        <taxon>Eukaryota</taxon>
        <taxon>Rhodophyta</taxon>
        <taxon>Bangiophyceae</taxon>
        <taxon>Galdieriales</taxon>
        <taxon>Galdieriaceae</taxon>
        <taxon>Galdieria</taxon>
    </lineage>
</organism>
<evidence type="ECO:0000313" key="6">
    <source>
        <dbReference type="Proteomes" id="UP001300502"/>
    </source>
</evidence>
<accession>A0AAV9IDM4</accession>
<sequence length="238" mass="27573">MLSTCADQKRTSSVRRGAKPLGSKDLLEIHKAISGNGSFCIPQSGSKQVNAAMRTTDLFDCISYKASPSGMLREYQSKAGSPGYLEFLAKKDFLGNLTLDKRQYRKFRLQQYRQKKYRKHISPKVRYVERQRLAQRRFRRQGRFVSKQVQLEMAANAETSNATQMEQTNNNTNHDNSSNLSFSWSNCSDQYEDTDMLFYNCGMESPFLDANLLYGSYWFLSPENMTWEIENFGYRNKT</sequence>
<feature type="region of interest" description="Disordered" evidence="3">
    <location>
        <begin position="159"/>
        <end position="179"/>
    </location>
</feature>
<feature type="domain" description="CCT" evidence="4">
    <location>
        <begin position="105"/>
        <end position="147"/>
    </location>
</feature>
<dbReference type="PROSITE" id="PS51017">
    <property type="entry name" value="CCT"/>
    <property type="match status" value="1"/>
</dbReference>
<dbReference type="InterPro" id="IPR010402">
    <property type="entry name" value="CCT_domain"/>
</dbReference>
<dbReference type="EMBL" id="JANCYU010000030">
    <property type="protein sequence ID" value="KAK4525428.1"/>
    <property type="molecule type" value="Genomic_DNA"/>
</dbReference>
<reference evidence="5 6" key="1">
    <citation type="submission" date="2022-07" db="EMBL/GenBank/DDBJ databases">
        <title>Genome-wide signatures of adaptation to extreme environments.</title>
        <authorList>
            <person name="Cho C.H."/>
            <person name="Yoon H.S."/>
        </authorList>
    </citation>
    <scope>NUCLEOTIDE SEQUENCE [LARGE SCALE GENOMIC DNA]</scope>
    <source>
        <strain evidence="5 6">108.79 E11</strain>
    </source>
</reference>
<protein>
    <recommendedName>
        <fullName evidence="4">CCT domain-containing protein</fullName>
    </recommendedName>
</protein>
<name>A0AAV9IDM4_9RHOD</name>
<feature type="compositionally biased region" description="Low complexity" evidence="3">
    <location>
        <begin position="168"/>
        <end position="179"/>
    </location>
</feature>
<dbReference type="Proteomes" id="UP001300502">
    <property type="component" value="Unassembled WGS sequence"/>
</dbReference>
<evidence type="ECO:0000313" key="5">
    <source>
        <dbReference type="EMBL" id="KAK4525428.1"/>
    </source>
</evidence>
<gene>
    <name evidence="5" type="ORF">GAYE_SCF12G3336</name>
</gene>
<evidence type="ECO:0000259" key="4">
    <source>
        <dbReference type="PROSITE" id="PS51017"/>
    </source>
</evidence>
<evidence type="ECO:0000256" key="2">
    <source>
        <dbReference type="ARBA" id="ARBA00023242"/>
    </source>
</evidence>
<comment type="caution">
    <text evidence="5">The sequence shown here is derived from an EMBL/GenBank/DDBJ whole genome shotgun (WGS) entry which is preliminary data.</text>
</comment>
<dbReference type="AlphaFoldDB" id="A0AAV9IDM4"/>